<dbReference type="EMDB" id="EMD-16184"/>
<reference evidence="3" key="1">
    <citation type="journal article" date="2006" name="PLoS Biol.">
        <title>Macronuclear genome sequence of the ciliate Tetrahymena thermophila, a model eukaryote.</title>
        <authorList>
            <person name="Eisen J.A."/>
            <person name="Coyne R.S."/>
            <person name="Wu M."/>
            <person name="Wu D."/>
            <person name="Thiagarajan M."/>
            <person name="Wortman J.R."/>
            <person name="Badger J.H."/>
            <person name="Ren Q."/>
            <person name="Amedeo P."/>
            <person name="Jones K.M."/>
            <person name="Tallon L.J."/>
            <person name="Delcher A.L."/>
            <person name="Salzberg S.L."/>
            <person name="Silva J.C."/>
            <person name="Haas B.J."/>
            <person name="Majoros W.H."/>
            <person name="Farzad M."/>
            <person name="Carlton J.M."/>
            <person name="Smith R.K. Jr."/>
            <person name="Garg J."/>
            <person name="Pearlman R.E."/>
            <person name="Karrer K.M."/>
            <person name="Sun L."/>
            <person name="Manning G."/>
            <person name="Elde N.C."/>
            <person name="Turkewitz A.P."/>
            <person name="Asai D.J."/>
            <person name="Wilkes D.E."/>
            <person name="Wang Y."/>
            <person name="Cai H."/>
            <person name="Collins K."/>
            <person name="Stewart B.A."/>
            <person name="Lee S.R."/>
            <person name="Wilamowska K."/>
            <person name="Weinberg Z."/>
            <person name="Ruzzo W.L."/>
            <person name="Wloga D."/>
            <person name="Gaertig J."/>
            <person name="Frankel J."/>
            <person name="Tsao C.-C."/>
            <person name="Gorovsky M.A."/>
            <person name="Keeling P.J."/>
            <person name="Waller R.F."/>
            <person name="Patron N.J."/>
            <person name="Cherry J.M."/>
            <person name="Stover N.A."/>
            <person name="Krieger C.J."/>
            <person name="del Toro C."/>
            <person name="Ryder H.F."/>
            <person name="Williamson S.C."/>
            <person name="Barbeau R.A."/>
            <person name="Hamilton E.P."/>
            <person name="Orias E."/>
        </authorList>
    </citation>
    <scope>NUCLEOTIDE SEQUENCE [LARGE SCALE GENOMIC DNA]</scope>
    <source>
        <strain evidence="3">SB210</strain>
    </source>
</reference>
<name>Q22AI5_TETTS</name>
<reference evidence="5 6" key="4">
    <citation type="journal article" date="2023" name="Nature">
        <title>Structural basis of mitochondrial membrane bending by the I-II-III&lt;sub&gt;2&lt;/sub&gt;-IV&lt;sub&gt;2&lt;/sub&gt; supercomplex.</title>
        <authorList>
            <person name="Muhleip A."/>
            <person name="Flygaard R.K."/>
            <person name="Baradaran R."/>
            <person name="Haapanen O."/>
            <person name="Gruhl T."/>
            <person name="Tobiasson V."/>
            <person name="Marechal A."/>
            <person name="Sharma V."/>
            <person name="Amunts A."/>
        </authorList>
    </citation>
    <scope>STRUCTURE BY ELECTRON MICROSCOPY (2.60 ANGSTROMS)</scope>
    <scope>DISULFIDE BONDS</scope>
</reference>
<dbReference type="InterPro" id="IPR050620">
    <property type="entry name" value="Thioredoxin_H-type-like"/>
</dbReference>
<dbReference type="STRING" id="312017.Q22AI5"/>
<dbReference type="EMDB" id="EMD-34403"/>
<dbReference type="OrthoDB" id="2121326at2759"/>
<dbReference type="Pfam" id="PF00085">
    <property type="entry name" value="Thioredoxin"/>
    <property type="match status" value="1"/>
</dbReference>
<evidence type="ECO:0000313" key="2">
    <source>
        <dbReference type="EMBL" id="EAR82289.3"/>
    </source>
</evidence>
<dbReference type="EMDB" id="EMD-25882"/>
<evidence type="ECO:0000259" key="1">
    <source>
        <dbReference type="Pfam" id="PF00085"/>
    </source>
</evidence>
<keyword evidence="3" id="KW-1185">Reference proteome</keyword>
<dbReference type="PDB" id="7TGH">
    <property type="method" value="EM"/>
    <property type="resolution" value="2.60 A"/>
    <property type="chains" value="TX=1-166"/>
</dbReference>
<dbReference type="EMDB" id="EMD-34373"/>
<dbReference type="CDD" id="cd02947">
    <property type="entry name" value="TRX_family"/>
    <property type="match status" value="1"/>
</dbReference>
<dbReference type="KEGG" id="tet:TTHERM_01205250"/>
<reference evidence="4" key="2">
    <citation type="journal article" date="2022" name="Science">
        <title>Structures of &lt;i&gt;Tetrahymena&lt;/i&gt;'s respiratory chain reveal the diversity of eukaryotic core metabolism.</title>
        <authorList>
            <person name="Zhou L."/>
            <person name="Maldonado M."/>
            <person name="Padavannil A."/>
            <person name="Guo F."/>
            <person name="Letts J.A."/>
        </authorList>
    </citation>
    <scope>STRUCTURE BY ELECTRON MICROSCOPY (2.60 ANGSTROMS)</scope>
</reference>
<dbReference type="Gene3D" id="3.40.30.10">
    <property type="entry name" value="Glutaredoxin"/>
    <property type="match status" value="1"/>
</dbReference>
<dbReference type="InterPro" id="IPR036249">
    <property type="entry name" value="Thioredoxin-like_sf"/>
</dbReference>
<dbReference type="Proteomes" id="UP000009168">
    <property type="component" value="Unassembled WGS sequence"/>
</dbReference>
<sequence>MINISKSASKVLKLNQALNAQFSRVRSFNDFKAAKTYIDTLKPKLACLYFRADWNPLCEQADKDFDKLSDTHLEYEFVKIDIDKAPQAKGYFAVRCEPEFLLLCLGQEMTRQTGQNQRNLEHRLFKVQEYVKGLNFPAGMDTYEEFHEQYMAEHTQLDKEINEWAR</sequence>
<reference evidence="7 8" key="3">
    <citation type="journal article" date="2023" name="Nat. Commun.">
        <title>Structures of Tetrahymena thermophila respiratory megacomplexes on the tubular mitochondrial cristae.</title>
        <authorList>
            <person name="Han F."/>
            <person name="Hu Y."/>
            <person name="Wu M."/>
            <person name="He Z."/>
            <person name="Tian H."/>
            <person name="Zhou L."/>
        </authorList>
    </citation>
    <scope>STRUCTURE BY ELECTRON MICROSCOPY (2.96 ANGSTROMS)</scope>
</reference>
<dbReference type="PANTHER" id="PTHR10438">
    <property type="entry name" value="THIOREDOXIN"/>
    <property type="match status" value="1"/>
</dbReference>
<dbReference type="InParanoid" id="Q22AI5"/>
<evidence type="ECO:0007829" key="8">
    <source>
        <dbReference type="PDB" id="8GZU"/>
    </source>
</evidence>
<organism evidence="2 3">
    <name type="scientific">Tetrahymena thermophila (strain SB210)</name>
    <dbReference type="NCBI Taxonomy" id="312017"/>
    <lineage>
        <taxon>Eukaryota</taxon>
        <taxon>Sar</taxon>
        <taxon>Alveolata</taxon>
        <taxon>Ciliophora</taxon>
        <taxon>Intramacronucleata</taxon>
        <taxon>Oligohymenophorea</taxon>
        <taxon>Hymenostomatida</taxon>
        <taxon>Tetrahymenina</taxon>
        <taxon>Tetrahymenidae</taxon>
        <taxon>Tetrahymena</taxon>
    </lineage>
</organism>
<dbReference type="PDB" id="8GYM">
    <property type="method" value="EM"/>
    <property type="resolution" value="2.96 A"/>
    <property type="chains" value="TX/tx=1-166"/>
</dbReference>
<dbReference type="OMA" id="TEQWEGP"/>
<dbReference type="EMDB" id="EMD-15865"/>
<dbReference type="SUPFAM" id="SSF52833">
    <property type="entry name" value="Thioredoxin-like"/>
    <property type="match status" value="1"/>
</dbReference>
<dbReference type="InterPro" id="IPR013766">
    <property type="entry name" value="Thioredoxin_domain"/>
</dbReference>
<dbReference type="AlphaFoldDB" id="Q22AI5"/>
<evidence type="ECO:0000313" key="3">
    <source>
        <dbReference type="Proteomes" id="UP000009168"/>
    </source>
</evidence>
<keyword evidence="4 5" id="KW-0002">3D-structure</keyword>
<dbReference type="PANTHER" id="PTHR10438:SF468">
    <property type="entry name" value="THIOREDOXIN-1-RELATED"/>
    <property type="match status" value="1"/>
</dbReference>
<dbReference type="EMBL" id="GG662483">
    <property type="protein sequence ID" value="EAR82289.3"/>
    <property type="molecule type" value="Genomic_DNA"/>
</dbReference>
<dbReference type="GeneID" id="7831746"/>
<evidence type="ECO:0007829" key="5">
    <source>
        <dbReference type="PDB" id="8B6F"/>
    </source>
</evidence>
<dbReference type="PDB" id="8B6F">
    <property type="method" value="EM"/>
    <property type="resolution" value="2.80 A"/>
    <property type="chains" value="BJ=1-166"/>
</dbReference>
<accession>Q22AI5</accession>
<dbReference type="PDB" id="8GZU">
    <property type="method" value="EM"/>
    <property type="resolution" value="4.18 A"/>
    <property type="chains" value="TX/tx=1-166"/>
</dbReference>
<dbReference type="SMR" id="Q22AI5"/>
<evidence type="ECO:0007829" key="6">
    <source>
        <dbReference type="PDB" id="8BQS"/>
    </source>
</evidence>
<protein>
    <submittedName>
        <fullName evidence="2">Thioredoxin</fullName>
    </submittedName>
</protein>
<gene>
    <name evidence="2" type="ORF">TTHERM_01205250</name>
</gene>
<feature type="domain" description="Thioredoxin" evidence="1">
    <location>
        <begin position="43"/>
        <end position="120"/>
    </location>
</feature>
<evidence type="ECO:0007829" key="7">
    <source>
        <dbReference type="PDB" id="8GYM"/>
    </source>
</evidence>
<dbReference type="RefSeq" id="XP_001029952.3">
    <property type="nucleotide sequence ID" value="XM_001029952.4"/>
</dbReference>
<dbReference type="PDB" id="8BQS">
    <property type="method" value="EM"/>
    <property type="resolution" value="2.90 A"/>
    <property type="chains" value="BJ=1-166"/>
</dbReference>
<dbReference type="eggNOG" id="ENOG502T14N">
    <property type="taxonomic scope" value="Eukaryota"/>
</dbReference>
<proteinExistence type="evidence at protein level"/>
<dbReference type="HOGENOM" id="CLU_1606034_0_0_1"/>
<evidence type="ECO:0007829" key="4">
    <source>
        <dbReference type="PDB" id="7TGH"/>
    </source>
</evidence>